<dbReference type="InterPro" id="IPR036424">
    <property type="entry name" value="UPP_synth-like_sf"/>
</dbReference>
<name>A0A3B0VUN0_9ZZZZ</name>
<dbReference type="GO" id="GO:0005829">
    <property type="term" value="C:cytosol"/>
    <property type="evidence" value="ECO:0007669"/>
    <property type="project" value="TreeGrafter"/>
</dbReference>
<dbReference type="Pfam" id="PF01255">
    <property type="entry name" value="Prenyltransf"/>
    <property type="match status" value="1"/>
</dbReference>
<evidence type="ECO:0000256" key="1">
    <source>
        <dbReference type="ARBA" id="ARBA00022679"/>
    </source>
</evidence>
<gene>
    <name evidence="2" type="ORF">MNBD_CHLOROFLEXI01-420</name>
</gene>
<dbReference type="GO" id="GO:0030145">
    <property type="term" value="F:manganese ion binding"/>
    <property type="evidence" value="ECO:0007669"/>
    <property type="project" value="TreeGrafter"/>
</dbReference>
<reference evidence="2" key="1">
    <citation type="submission" date="2018-06" db="EMBL/GenBank/DDBJ databases">
        <authorList>
            <person name="Zhirakovskaya E."/>
        </authorList>
    </citation>
    <scope>NUCLEOTIDE SEQUENCE</scope>
</reference>
<dbReference type="EC" id="2.5.1.31" evidence="2"/>
<sequence>MVQNSKLLDLTPHRIPQHVAIIMDGNGRWAAQRGLPRYAGHRAGAENLRRIINACVEFNIQILTIYAFSTENWGRPEREVRALMKIFARVLDQELDELNDQGVCLHHLGDMDGVEKALQNKVHKAIELTKNNDRLILNVAFNYGGR</sequence>
<dbReference type="InterPro" id="IPR001441">
    <property type="entry name" value="UPP_synth-like"/>
</dbReference>
<dbReference type="Gene3D" id="3.40.1180.10">
    <property type="entry name" value="Decaprenyl diphosphate synthase-like"/>
    <property type="match status" value="1"/>
</dbReference>
<dbReference type="NCBIfam" id="TIGR00055">
    <property type="entry name" value="uppS"/>
    <property type="match status" value="1"/>
</dbReference>
<dbReference type="CDD" id="cd00475">
    <property type="entry name" value="Cis_IPPS"/>
    <property type="match status" value="1"/>
</dbReference>
<dbReference type="EMBL" id="UOEU01000573">
    <property type="protein sequence ID" value="VAW35114.1"/>
    <property type="molecule type" value="Genomic_DNA"/>
</dbReference>
<dbReference type="GO" id="GO:0008834">
    <property type="term" value="F:ditrans,polycis-undecaprenyl-diphosphate synthase [(2E,6E)-farnesyl-diphosphate specific] activity"/>
    <property type="evidence" value="ECO:0007669"/>
    <property type="project" value="UniProtKB-EC"/>
</dbReference>
<organism evidence="2">
    <name type="scientific">hydrothermal vent metagenome</name>
    <dbReference type="NCBI Taxonomy" id="652676"/>
    <lineage>
        <taxon>unclassified sequences</taxon>
        <taxon>metagenomes</taxon>
        <taxon>ecological metagenomes</taxon>
    </lineage>
</organism>
<feature type="non-terminal residue" evidence="2">
    <location>
        <position position="146"/>
    </location>
</feature>
<keyword evidence="1 2" id="KW-0808">Transferase</keyword>
<proteinExistence type="predicted"/>
<dbReference type="AlphaFoldDB" id="A0A3B0VUN0"/>
<dbReference type="SUPFAM" id="SSF64005">
    <property type="entry name" value="Undecaprenyl diphosphate synthase"/>
    <property type="match status" value="1"/>
</dbReference>
<dbReference type="PANTHER" id="PTHR10291:SF0">
    <property type="entry name" value="DEHYDRODOLICHYL DIPHOSPHATE SYNTHASE 2"/>
    <property type="match status" value="1"/>
</dbReference>
<dbReference type="GO" id="GO:0000287">
    <property type="term" value="F:magnesium ion binding"/>
    <property type="evidence" value="ECO:0007669"/>
    <property type="project" value="TreeGrafter"/>
</dbReference>
<accession>A0A3B0VUN0</accession>
<protein>
    <submittedName>
        <fullName evidence="2">Undecaprenyl diphosphate synthase</fullName>
        <ecNumber evidence="2">2.5.1.31</ecNumber>
    </submittedName>
</protein>
<dbReference type="GO" id="GO:0016094">
    <property type="term" value="P:polyprenol biosynthetic process"/>
    <property type="evidence" value="ECO:0007669"/>
    <property type="project" value="TreeGrafter"/>
</dbReference>
<dbReference type="PANTHER" id="PTHR10291">
    <property type="entry name" value="DEHYDRODOLICHYL DIPHOSPHATE SYNTHASE FAMILY MEMBER"/>
    <property type="match status" value="1"/>
</dbReference>
<evidence type="ECO:0000313" key="2">
    <source>
        <dbReference type="EMBL" id="VAW35114.1"/>
    </source>
</evidence>